<gene>
    <name evidence="2" type="ORF">ACOF00016_LOCUS15435</name>
</gene>
<feature type="compositionally biased region" description="Polar residues" evidence="1">
    <location>
        <begin position="18"/>
        <end position="28"/>
    </location>
</feature>
<evidence type="ECO:0000256" key="1">
    <source>
        <dbReference type="SAM" id="MobiDB-lite"/>
    </source>
</evidence>
<evidence type="ECO:0000313" key="2">
    <source>
        <dbReference type="EMBL" id="CAE0418565.1"/>
    </source>
</evidence>
<feature type="region of interest" description="Disordered" evidence="1">
    <location>
        <begin position="80"/>
        <end position="99"/>
    </location>
</feature>
<feature type="compositionally biased region" description="Low complexity" evidence="1">
    <location>
        <begin position="82"/>
        <end position="99"/>
    </location>
</feature>
<feature type="region of interest" description="Disordered" evidence="1">
    <location>
        <begin position="1"/>
        <end position="41"/>
    </location>
</feature>
<protein>
    <submittedName>
        <fullName evidence="2">Uncharacterized protein</fullName>
    </submittedName>
</protein>
<accession>A0A7S3LCM2</accession>
<dbReference type="EMBL" id="HBIM01020604">
    <property type="protein sequence ID" value="CAE0418565.1"/>
    <property type="molecule type" value="Transcribed_RNA"/>
</dbReference>
<sequence>MTSPTLFAHPRRPKVWSAENTPRTPTVQNEKKRMNNTDTPNSGYLVAHAATATATNNTMGSTGVCTHQVLASVSERSSSFTSLNSSGVFSPSSSFSSFSSPERVESLLDSQLTMRPSSRCKFHDYKVSSKEKETPRRGREKAPITPSLASSRKGEERNKDRPRRRSKSPIDSLRQFASGLARGRSARQDEGSNKNDTVVLPDVAPRSPASSSQEVSTNADAGRRCRSKSPIDALRRMTNGLTFCRRSNSAKSLNIEISHDGDDRSNNDEDTSTCPVGADEDDDADAVVMALLNTLNDEVFRLGHDMANWDRKVEGHLNMAMARREDGATAIGVVLSMRKLHVARQSRLRAAADQAKLIAIRGTVDEALMTSGTKVLDIPSLRNQVHRILNDTTPLDSTKVPNDQELLHELDNLMAKEKRRTTKER</sequence>
<name>A0A7S3LCM2_9STRA</name>
<organism evidence="2">
    <name type="scientific">Amphora coffeiformis</name>
    <dbReference type="NCBI Taxonomy" id="265554"/>
    <lineage>
        <taxon>Eukaryota</taxon>
        <taxon>Sar</taxon>
        <taxon>Stramenopiles</taxon>
        <taxon>Ochrophyta</taxon>
        <taxon>Bacillariophyta</taxon>
        <taxon>Bacillariophyceae</taxon>
        <taxon>Bacillariophycidae</taxon>
        <taxon>Thalassiophysales</taxon>
        <taxon>Catenulaceae</taxon>
        <taxon>Amphora</taxon>
    </lineage>
</organism>
<reference evidence="2" key="1">
    <citation type="submission" date="2021-01" db="EMBL/GenBank/DDBJ databases">
        <authorList>
            <person name="Corre E."/>
            <person name="Pelletier E."/>
            <person name="Niang G."/>
            <person name="Scheremetjew M."/>
            <person name="Finn R."/>
            <person name="Kale V."/>
            <person name="Holt S."/>
            <person name="Cochrane G."/>
            <person name="Meng A."/>
            <person name="Brown T."/>
            <person name="Cohen L."/>
        </authorList>
    </citation>
    <scope>NUCLEOTIDE SEQUENCE</scope>
    <source>
        <strain evidence="2">CCMP127</strain>
    </source>
</reference>
<feature type="compositionally biased region" description="Polar residues" evidence="1">
    <location>
        <begin position="208"/>
        <end position="219"/>
    </location>
</feature>
<proteinExistence type="predicted"/>
<feature type="region of interest" description="Disordered" evidence="1">
    <location>
        <begin position="119"/>
        <end position="231"/>
    </location>
</feature>
<feature type="compositionally biased region" description="Basic and acidic residues" evidence="1">
    <location>
        <begin position="121"/>
        <end position="142"/>
    </location>
</feature>
<feature type="region of interest" description="Disordered" evidence="1">
    <location>
        <begin position="257"/>
        <end position="280"/>
    </location>
</feature>
<feature type="compositionally biased region" description="Basic and acidic residues" evidence="1">
    <location>
        <begin position="257"/>
        <end position="267"/>
    </location>
</feature>
<dbReference type="AlphaFoldDB" id="A0A7S3LCM2"/>